<feature type="domain" description="CBS" evidence="3">
    <location>
        <begin position="80"/>
        <end position="137"/>
    </location>
</feature>
<gene>
    <name evidence="4" type="ORF">tinsulaeT_28670</name>
</gene>
<dbReference type="RefSeq" id="WP_284245439.1">
    <property type="nucleotide sequence ID" value="NZ_BSST01000001.1"/>
</dbReference>
<evidence type="ECO:0000256" key="1">
    <source>
        <dbReference type="ARBA" id="ARBA00023122"/>
    </source>
</evidence>
<dbReference type="EMBL" id="BSST01000001">
    <property type="protein sequence ID" value="GLX79527.1"/>
    <property type="molecule type" value="Genomic_DNA"/>
</dbReference>
<reference evidence="4 5" key="1">
    <citation type="submission" date="2023-03" db="EMBL/GenBank/DDBJ databases">
        <title>Draft genome sequence of Thalassotalea insulae KCTC 62186T.</title>
        <authorList>
            <person name="Sawabe T."/>
        </authorList>
    </citation>
    <scope>NUCLEOTIDE SEQUENCE [LARGE SCALE GENOMIC DNA]</scope>
    <source>
        <strain evidence="4 5">KCTC 62186</strain>
    </source>
</reference>
<dbReference type="SMART" id="SM00116">
    <property type="entry name" value="CBS"/>
    <property type="match status" value="2"/>
</dbReference>
<name>A0ABQ6GUF3_9GAMM</name>
<keyword evidence="5" id="KW-1185">Reference proteome</keyword>
<dbReference type="PANTHER" id="PTHR43080">
    <property type="entry name" value="CBS DOMAIN-CONTAINING PROTEIN CBSX3, MITOCHONDRIAL"/>
    <property type="match status" value="1"/>
</dbReference>
<dbReference type="Pfam" id="PF00571">
    <property type="entry name" value="CBS"/>
    <property type="match status" value="1"/>
</dbReference>
<protein>
    <submittedName>
        <fullName evidence="4">CBS domain-containing protein</fullName>
    </submittedName>
</protein>
<dbReference type="Gene3D" id="3.10.580.10">
    <property type="entry name" value="CBS-domain"/>
    <property type="match status" value="1"/>
</dbReference>
<organism evidence="4 5">
    <name type="scientific">Thalassotalea insulae</name>
    <dbReference type="NCBI Taxonomy" id="2056778"/>
    <lineage>
        <taxon>Bacteria</taxon>
        <taxon>Pseudomonadati</taxon>
        <taxon>Pseudomonadota</taxon>
        <taxon>Gammaproteobacteria</taxon>
        <taxon>Alteromonadales</taxon>
        <taxon>Colwelliaceae</taxon>
        <taxon>Thalassotalea</taxon>
    </lineage>
</organism>
<dbReference type="InterPro" id="IPR000644">
    <property type="entry name" value="CBS_dom"/>
</dbReference>
<dbReference type="SUPFAM" id="SSF54631">
    <property type="entry name" value="CBS-domain pair"/>
    <property type="match status" value="1"/>
</dbReference>
<sequence>MSQITVQVKDAMATDCYQFADGMLTVLEGIKLAQQHKVKALIINKRNENDEYGMVMLADIAKQVIAKNRSPERVNLYEIMAKPILTVPSNMEVRYCARLFERFGIHTAPVMDNHKIIGMVDYTDMVLSHVTDEKISL</sequence>
<dbReference type="InterPro" id="IPR046342">
    <property type="entry name" value="CBS_dom_sf"/>
</dbReference>
<dbReference type="Proteomes" id="UP001157186">
    <property type="component" value="Unassembled WGS sequence"/>
</dbReference>
<dbReference type="PANTHER" id="PTHR43080:SF2">
    <property type="entry name" value="CBS DOMAIN-CONTAINING PROTEIN"/>
    <property type="match status" value="1"/>
</dbReference>
<evidence type="ECO:0000256" key="2">
    <source>
        <dbReference type="PROSITE-ProRule" id="PRU00703"/>
    </source>
</evidence>
<comment type="caution">
    <text evidence="4">The sequence shown here is derived from an EMBL/GenBank/DDBJ whole genome shotgun (WGS) entry which is preliminary data.</text>
</comment>
<evidence type="ECO:0000313" key="5">
    <source>
        <dbReference type="Proteomes" id="UP001157186"/>
    </source>
</evidence>
<accession>A0ABQ6GUF3</accession>
<keyword evidence="1 2" id="KW-0129">CBS domain</keyword>
<dbReference type="InterPro" id="IPR051257">
    <property type="entry name" value="Diverse_CBS-Domain"/>
</dbReference>
<proteinExistence type="predicted"/>
<dbReference type="PROSITE" id="PS51371">
    <property type="entry name" value="CBS"/>
    <property type="match status" value="1"/>
</dbReference>
<evidence type="ECO:0000313" key="4">
    <source>
        <dbReference type="EMBL" id="GLX79527.1"/>
    </source>
</evidence>
<evidence type="ECO:0000259" key="3">
    <source>
        <dbReference type="PROSITE" id="PS51371"/>
    </source>
</evidence>